<dbReference type="AlphaFoldDB" id="A0A9Q3GWN0"/>
<evidence type="ECO:0000313" key="2">
    <source>
        <dbReference type="Proteomes" id="UP000765509"/>
    </source>
</evidence>
<gene>
    <name evidence="1" type="ORF">O181_021000</name>
</gene>
<dbReference type="EMBL" id="AVOT02006328">
    <property type="protein sequence ID" value="MBW0481285.1"/>
    <property type="molecule type" value="Genomic_DNA"/>
</dbReference>
<name>A0A9Q3GWN0_9BASI</name>
<sequence>MIHGGYWSKTGPEGLMAILGFDGIWGQDWLRLAHLAFGANGLPPLAPFGLIGLGQKGPKCPTDRDYGPWTVEAVGGLKKGPT</sequence>
<protein>
    <submittedName>
        <fullName evidence="1">Uncharacterized protein</fullName>
    </submittedName>
</protein>
<comment type="caution">
    <text evidence="1">The sequence shown here is derived from an EMBL/GenBank/DDBJ whole genome shotgun (WGS) entry which is preliminary data.</text>
</comment>
<reference evidence="1" key="1">
    <citation type="submission" date="2021-03" db="EMBL/GenBank/DDBJ databases">
        <title>Draft genome sequence of rust myrtle Austropuccinia psidii MF-1, a brazilian biotype.</title>
        <authorList>
            <person name="Quecine M.C."/>
            <person name="Pachon D.M.R."/>
            <person name="Bonatelli M.L."/>
            <person name="Correr F.H."/>
            <person name="Franceschini L.M."/>
            <person name="Leite T.F."/>
            <person name="Margarido G.R.A."/>
            <person name="Almeida C.A."/>
            <person name="Ferrarezi J.A."/>
            <person name="Labate C.A."/>
        </authorList>
    </citation>
    <scope>NUCLEOTIDE SEQUENCE</scope>
    <source>
        <strain evidence="1">MF-1</strain>
    </source>
</reference>
<proteinExistence type="predicted"/>
<accession>A0A9Q3GWN0</accession>
<evidence type="ECO:0000313" key="1">
    <source>
        <dbReference type="EMBL" id="MBW0481285.1"/>
    </source>
</evidence>
<keyword evidence="2" id="KW-1185">Reference proteome</keyword>
<dbReference type="Proteomes" id="UP000765509">
    <property type="component" value="Unassembled WGS sequence"/>
</dbReference>
<organism evidence="1 2">
    <name type="scientific">Austropuccinia psidii MF-1</name>
    <dbReference type="NCBI Taxonomy" id="1389203"/>
    <lineage>
        <taxon>Eukaryota</taxon>
        <taxon>Fungi</taxon>
        <taxon>Dikarya</taxon>
        <taxon>Basidiomycota</taxon>
        <taxon>Pucciniomycotina</taxon>
        <taxon>Pucciniomycetes</taxon>
        <taxon>Pucciniales</taxon>
        <taxon>Sphaerophragmiaceae</taxon>
        <taxon>Austropuccinia</taxon>
    </lineage>
</organism>